<dbReference type="InterPro" id="IPR001810">
    <property type="entry name" value="F-box_dom"/>
</dbReference>
<dbReference type="EMBL" id="DS268602">
    <property type="protein sequence ID" value="EFO93347.1"/>
    <property type="molecule type" value="Genomic_DNA"/>
</dbReference>
<feature type="domain" description="F-box" evidence="1">
    <location>
        <begin position="4"/>
        <end position="51"/>
    </location>
</feature>
<dbReference type="PANTHER" id="PTHR22899:SF0">
    <property type="entry name" value="F-BOX ASSOCIATED DOMAIN-CONTAINING PROTEIN-RELATED"/>
    <property type="match status" value="1"/>
</dbReference>
<dbReference type="PANTHER" id="PTHR22899">
    <property type="entry name" value="CYCLIN-RELATED F-BOX FAMILY"/>
    <property type="match status" value="1"/>
</dbReference>
<dbReference type="HOGENOM" id="CLU_028840_1_3_1"/>
<protein>
    <recommendedName>
        <fullName evidence="1">F-box domain-containing protein</fullName>
    </recommendedName>
</protein>
<sequence length="338" mass="39133">MTTSFPLLNLPTKAISHVLKSMNINEFITISFLSKRAKLLVEAMELKIPYVIVQVGDSVDIITPVGENHWRWSFHGDETENGTINRSLPDKLRALSIHYEQIEWSMKDLSVKKCISHFKTIFHFHEICVLHLFNDFLLYDIDEIKTTVGSFDTLLLTRNGTKNEDYDILVKNFPSRSLVLGGGVFECLERPKEVLIQNYDELRIISKGDMSIILDDLLMINSKIAMLEDVNWTGKEVNRFIKHWIKGSNPRLEFLDIFSRGESFNRTVALKGIRYTEIPADHVRKFKTLDHEKFEVEGGYDIMRHDGTTATVTFDYDEESDTDSFNMHVWHPHCVEDS</sequence>
<evidence type="ECO:0000259" key="1">
    <source>
        <dbReference type="PROSITE" id="PS50181"/>
    </source>
</evidence>
<dbReference type="AlphaFoldDB" id="E3NCT4"/>
<dbReference type="eggNOG" id="ENOG502TJYH">
    <property type="taxonomic scope" value="Eukaryota"/>
</dbReference>
<dbReference type="FunCoup" id="E3NCT4">
    <property type="interactions" value="34"/>
</dbReference>
<dbReference type="InterPro" id="IPR012885">
    <property type="entry name" value="F-box_Sdz-33"/>
</dbReference>
<dbReference type="OrthoDB" id="5909005at2759"/>
<reference evidence="2" key="1">
    <citation type="submission" date="2007-07" db="EMBL/GenBank/DDBJ databases">
        <title>PCAP assembly of the Caenorhabditis remanei genome.</title>
        <authorList>
            <consortium name="The Caenorhabditis remanei Sequencing Consortium"/>
            <person name="Wilson R.K."/>
        </authorList>
    </citation>
    <scope>NUCLEOTIDE SEQUENCE [LARGE SCALE GENOMIC DNA]</scope>
    <source>
        <strain evidence="2">PB4641</strain>
    </source>
</reference>
<dbReference type="OMA" id="WIRGANP"/>
<evidence type="ECO:0000313" key="2">
    <source>
        <dbReference type="EMBL" id="EFO93347.1"/>
    </source>
</evidence>
<organism evidence="3">
    <name type="scientific">Caenorhabditis remanei</name>
    <name type="common">Caenorhabditis vulgaris</name>
    <dbReference type="NCBI Taxonomy" id="31234"/>
    <lineage>
        <taxon>Eukaryota</taxon>
        <taxon>Metazoa</taxon>
        <taxon>Ecdysozoa</taxon>
        <taxon>Nematoda</taxon>
        <taxon>Chromadorea</taxon>
        <taxon>Rhabditida</taxon>
        <taxon>Rhabditina</taxon>
        <taxon>Rhabditomorpha</taxon>
        <taxon>Rhabditoidea</taxon>
        <taxon>Rhabditidae</taxon>
        <taxon>Peloderinae</taxon>
        <taxon>Caenorhabditis</taxon>
    </lineage>
</organism>
<dbReference type="Pfam" id="PF07735">
    <property type="entry name" value="FBA_2"/>
    <property type="match status" value="1"/>
</dbReference>
<evidence type="ECO:0000313" key="3">
    <source>
        <dbReference type="Proteomes" id="UP000008281"/>
    </source>
</evidence>
<gene>
    <name evidence="2" type="ORF">CRE_24769</name>
</gene>
<dbReference type="Pfam" id="PF00646">
    <property type="entry name" value="F-box"/>
    <property type="match status" value="1"/>
</dbReference>
<name>E3NCT4_CAERE</name>
<dbReference type="InParanoid" id="E3NCT4"/>
<dbReference type="PROSITE" id="PS50181">
    <property type="entry name" value="FBOX"/>
    <property type="match status" value="1"/>
</dbReference>
<keyword evidence="3" id="KW-1185">Reference proteome</keyword>
<accession>E3NCT4</accession>
<proteinExistence type="predicted"/>
<dbReference type="InterPro" id="IPR053222">
    <property type="entry name" value="Zygotic_Embryogenesis-Asso"/>
</dbReference>
<dbReference type="Proteomes" id="UP000008281">
    <property type="component" value="Unassembled WGS sequence"/>
</dbReference>